<reference evidence="1 2" key="1">
    <citation type="submission" date="2020-08" db="EMBL/GenBank/DDBJ databases">
        <title>Genomic Encyclopedia of Type Strains, Phase III (KMG-III): the genomes of soil and plant-associated and newly described type strains.</title>
        <authorList>
            <person name="Whitman W."/>
        </authorList>
    </citation>
    <scope>NUCLEOTIDE SEQUENCE [LARGE SCALE GENOMIC DNA]</scope>
    <source>
        <strain evidence="1 2">CECT 3146</strain>
    </source>
</reference>
<organism evidence="1 2">
    <name type="scientific">Streptomyces spectabilis</name>
    <dbReference type="NCBI Taxonomy" id="68270"/>
    <lineage>
        <taxon>Bacteria</taxon>
        <taxon>Bacillati</taxon>
        <taxon>Actinomycetota</taxon>
        <taxon>Actinomycetes</taxon>
        <taxon>Kitasatosporales</taxon>
        <taxon>Streptomycetaceae</taxon>
        <taxon>Streptomyces</taxon>
    </lineage>
</organism>
<evidence type="ECO:0000313" key="1">
    <source>
        <dbReference type="EMBL" id="MBB5109595.1"/>
    </source>
</evidence>
<gene>
    <name evidence="1" type="ORF">FHS40_008723</name>
</gene>
<name>A0A7W8B5K7_STRST</name>
<sequence length="54" mass="6063">MVVNAPEFQLPEDVRKDLDLRAQGEYDEGRVNYHSELIIVETPPSGRSCTRAGC</sequence>
<evidence type="ECO:0000313" key="2">
    <source>
        <dbReference type="Proteomes" id="UP000549009"/>
    </source>
</evidence>
<dbReference type="Proteomes" id="UP000549009">
    <property type="component" value="Unassembled WGS sequence"/>
</dbReference>
<accession>A0A7W8B5K7</accession>
<comment type="caution">
    <text evidence="1">The sequence shown here is derived from an EMBL/GenBank/DDBJ whole genome shotgun (WGS) entry which is preliminary data.</text>
</comment>
<protein>
    <submittedName>
        <fullName evidence="1">Uncharacterized protein</fullName>
    </submittedName>
</protein>
<keyword evidence="2" id="KW-1185">Reference proteome</keyword>
<dbReference type="EMBL" id="JACHJD010000032">
    <property type="protein sequence ID" value="MBB5109595.1"/>
    <property type="molecule type" value="Genomic_DNA"/>
</dbReference>
<dbReference type="RefSeq" id="WP_229879834.1">
    <property type="nucleotide sequence ID" value="NZ_BMSQ01000039.1"/>
</dbReference>
<dbReference type="AlphaFoldDB" id="A0A7W8B5K7"/>
<proteinExistence type="predicted"/>